<dbReference type="OrthoDB" id="5801860at2"/>
<dbReference type="EMBL" id="LDJI01000029">
    <property type="protein sequence ID" value="KRG62679.1"/>
    <property type="molecule type" value="Genomic_DNA"/>
</dbReference>
<dbReference type="Pfam" id="PF13681">
    <property type="entry name" value="PilX"/>
    <property type="match status" value="1"/>
</dbReference>
<dbReference type="Proteomes" id="UP000050864">
    <property type="component" value="Unassembled WGS sequence"/>
</dbReference>
<dbReference type="InterPro" id="IPR025746">
    <property type="entry name" value="PilX_N_dom"/>
</dbReference>
<gene>
    <name evidence="3" type="ORF">ABB26_15465</name>
</gene>
<dbReference type="InterPro" id="IPR025205">
    <property type="entry name" value="PilX/PilW_C"/>
</dbReference>
<accession>A0A0R0C956</accession>
<sequence length="186" mass="19698">MKTMHSFSMRKEQSGAALIVVLMLLVVITLLGLASMRGAIMQERMAANTISRGLAFQVAEAGLRQAEIMVRDAAAISFPSSGCSNGRCAMPKPDAEPVWAAKDFWANGGSQYQTGAQVKSYDGEVAISPRFVIEDFGTSVSGGGASDCVDVSKACISTAEQSVYRITAYAATPSGAEVIVQSLYRR</sequence>
<proteinExistence type="predicted"/>
<evidence type="ECO:0000313" key="3">
    <source>
        <dbReference type="EMBL" id="KRG62679.1"/>
    </source>
</evidence>
<evidence type="ECO:0000259" key="1">
    <source>
        <dbReference type="Pfam" id="PF13681"/>
    </source>
</evidence>
<dbReference type="STRING" id="405444.ABB26_15465"/>
<dbReference type="Pfam" id="PF14341">
    <property type="entry name" value="PilX_N"/>
    <property type="match status" value="1"/>
</dbReference>
<feature type="domain" description="Type 4 fimbrial biogenesis protein PilX N-terminal" evidence="2">
    <location>
        <begin position="14"/>
        <end position="64"/>
    </location>
</feature>
<comment type="caution">
    <text evidence="3">The sequence shown here is derived from an EMBL/GenBank/DDBJ whole genome shotgun (WGS) entry which is preliminary data.</text>
</comment>
<organism evidence="3 4">
    <name type="scientific">Stenotrophomonas humi</name>
    <dbReference type="NCBI Taxonomy" id="405444"/>
    <lineage>
        <taxon>Bacteria</taxon>
        <taxon>Pseudomonadati</taxon>
        <taxon>Pseudomonadota</taxon>
        <taxon>Gammaproteobacteria</taxon>
        <taxon>Lysobacterales</taxon>
        <taxon>Lysobacteraceae</taxon>
        <taxon>Stenotrophomonas</taxon>
    </lineage>
</organism>
<evidence type="ECO:0008006" key="5">
    <source>
        <dbReference type="Google" id="ProtNLM"/>
    </source>
</evidence>
<feature type="domain" description="PilX/PilW C-terminal" evidence="1">
    <location>
        <begin position="92"/>
        <end position="186"/>
    </location>
</feature>
<protein>
    <recommendedName>
        <fullName evidence="5">Pilus assembly protein</fullName>
    </recommendedName>
</protein>
<dbReference type="PATRIC" id="fig|405444.3.peg.2203"/>
<evidence type="ECO:0000259" key="2">
    <source>
        <dbReference type="Pfam" id="PF14341"/>
    </source>
</evidence>
<dbReference type="AlphaFoldDB" id="A0A0R0C956"/>
<name>A0A0R0C956_9GAMM</name>
<evidence type="ECO:0000313" key="4">
    <source>
        <dbReference type="Proteomes" id="UP000050864"/>
    </source>
</evidence>
<keyword evidence="4" id="KW-1185">Reference proteome</keyword>
<reference evidence="3 4" key="1">
    <citation type="submission" date="2015-05" db="EMBL/GenBank/DDBJ databases">
        <title>Genome sequencing and analysis of members of genus Stenotrophomonas.</title>
        <authorList>
            <person name="Patil P.P."/>
            <person name="Midha S."/>
            <person name="Patil P.B."/>
        </authorList>
    </citation>
    <scope>NUCLEOTIDE SEQUENCE [LARGE SCALE GENOMIC DNA]</scope>
    <source>
        <strain evidence="3 4">DSM 18929</strain>
    </source>
</reference>